<comment type="subcellular location">
    <subcellularLocation>
        <location evidence="1">Plastid</location>
        <location evidence="1">Chloroplast</location>
    </subcellularLocation>
</comment>
<evidence type="ECO:0000256" key="2">
    <source>
        <dbReference type="ARBA" id="ARBA00022528"/>
    </source>
</evidence>
<organism evidence="6">
    <name type="scientific">Picea sitchensis</name>
    <name type="common">Sitka spruce</name>
    <name type="synonym">Pinus sitchensis</name>
    <dbReference type="NCBI Taxonomy" id="3332"/>
    <lineage>
        <taxon>Eukaryota</taxon>
        <taxon>Viridiplantae</taxon>
        <taxon>Streptophyta</taxon>
        <taxon>Embryophyta</taxon>
        <taxon>Tracheophyta</taxon>
        <taxon>Spermatophyta</taxon>
        <taxon>Pinopsida</taxon>
        <taxon>Pinidae</taxon>
        <taxon>Conifers I</taxon>
        <taxon>Pinales</taxon>
        <taxon>Pinaceae</taxon>
        <taxon>Picea</taxon>
    </lineage>
</organism>
<dbReference type="SUPFAM" id="SSF82649">
    <property type="entry name" value="SufE/NifU"/>
    <property type="match status" value="1"/>
</dbReference>
<dbReference type="InterPro" id="IPR036065">
    <property type="entry name" value="BolA-like_sf"/>
</dbReference>
<dbReference type="GO" id="GO:0009507">
    <property type="term" value="C:chloroplast"/>
    <property type="evidence" value="ECO:0007669"/>
    <property type="project" value="UniProtKB-SubCell"/>
</dbReference>
<dbReference type="OMA" id="DSQFKTR"/>
<dbReference type="SUPFAM" id="SSF82657">
    <property type="entry name" value="BolA-like"/>
    <property type="match status" value="1"/>
</dbReference>
<evidence type="ECO:0000256" key="1">
    <source>
        <dbReference type="ARBA" id="ARBA00004229"/>
    </source>
</evidence>
<dbReference type="InterPro" id="IPR002634">
    <property type="entry name" value="BolA"/>
</dbReference>
<sequence length="350" mass="39035">MNSIYLKTMAISHIVAVLPTVPMSVHSLSRIGSFGRGAIFYSLPLRKPIFRKLSIPAASPAHRILCLQAVEELPPKLQNIVKLFGAVSEPRSKYEQLLHYGKNMNPLAKEFQTTENKVEGCVSQVWVRAFMDDNKVYYEADSDSALTKGLAALLVEGLSGCSPAEILRLTPDFIQMLGLRQSLTASRNSGFLNMLKLMQKKALKLYMEAESAGDSNVVDPQIQEANGVHVLPPKEETELRHVDGFDEKDNSFAVSPVLTRADRIRQRLETELEPMVLEIDDISHQHAGHAAVPDQARETHFNVKIVSSKFEGRSLVKRHRLIYELLQEELQSGLHALSIIAKTPAEMEST</sequence>
<keyword evidence="2" id="KW-0150">Chloroplast</keyword>
<dbReference type="InterPro" id="IPR003808">
    <property type="entry name" value="Fe-S_metab-assoc_dom"/>
</dbReference>
<dbReference type="Pfam" id="PF02657">
    <property type="entry name" value="SufE"/>
    <property type="match status" value="1"/>
</dbReference>
<evidence type="ECO:0000256" key="3">
    <source>
        <dbReference type="ARBA" id="ARBA00022640"/>
    </source>
</evidence>
<dbReference type="Pfam" id="PF01722">
    <property type="entry name" value="BolA"/>
    <property type="match status" value="1"/>
</dbReference>
<name>B8LM64_PICSI</name>
<evidence type="ECO:0000256" key="4">
    <source>
        <dbReference type="ARBA" id="ARBA00022946"/>
    </source>
</evidence>
<dbReference type="Gene3D" id="3.30.300.90">
    <property type="entry name" value="BolA-like"/>
    <property type="match status" value="1"/>
</dbReference>
<reference evidence="6" key="1">
    <citation type="submission" date="2007-06" db="EMBL/GenBank/DDBJ databases">
        <title>Full length cDNA sequences from Sitka Spruce (Picea sitchensis).</title>
        <authorList>
            <person name="Ralph S.G."/>
            <person name="Chun H.E."/>
            <person name="Liao N."/>
            <person name="Ali J."/>
            <person name="Reid K."/>
            <person name="Kolosova N."/>
            <person name="Cooper N."/>
            <person name="Cullis C."/>
            <person name="Jancsik S."/>
            <person name="Moore R."/>
            <person name="Mayo M."/>
            <person name="Wagner S."/>
            <person name="Holt R.A."/>
            <person name="Jones S.J.M."/>
            <person name="Marra M.A."/>
            <person name="Ritland C.E."/>
            <person name="Ritland K."/>
            <person name="Bohlmann J."/>
        </authorList>
    </citation>
    <scope>NUCLEOTIDE SEQUENCE</scope>
    <source>
        <tissue evidence="6">Green portion of the leader tissue</tissue>
    </source>
</reference>
<protein>
    <recommendedName>
        <fullName evidence="5">Fe-S metabolism associated domain-containing protein</fullName>
    </recommendedName>
</protein>
<dbReference type="PANTHER" id="PTHR46230:SF3">
    <property type="entry name" value="SUFE-LIKE PROTEIN 1, CHLOROPLASTIC_MITOCHONDRIAL"/>
    <property type="match status" value="1"/>
</dbReference>
<dbReference type="EMBL" id="EF676867">
    <property type="protein sequence ID" value="ABR16744.1"/>
    <property type="molecule type" value="mRNA"/>
</dbReference>
<evidence type="ECO:0000313" key="6">
    <source>
        <dbReference type="EMBL" id="ABR16744.1"/>
    </source>
</evidence>
<keyword evidence="4" id="KW-0809">Transit peptide</keyword>
<proteinExistence type="evidence at transcript level"/>
<evidence type="ECO:0000259" key="5">
    <source>
        <dbReference type="Pfam" id="PF02657"/>
    </source>
</evidence>
<dbReference type="PANTHER" id="PTHR46230">
    <property type="match status" value="1"/>
</dbReference>
<dbReference type="GO" id="GO:0016226">
    <property type="term" value="P:iron-sulfur cluster assembly"/>
    <property type="evidence" value="ECO:0007669"/>
    <property type="project" value="TreeGrafter"/>
</dbReference>
<keyword evidence="3" id="KW-0934">Plastid</keyword>
<dbReference type="Gene3D" id="3.90.1010.10">
    <property type="match status" value="1"/>
</dbReference>
<accession>B8LM64</accession>
<dbReference type="FunFam" id="3.30.300.90:FF:000004">
    <property type="entry name" value="SufE-like protein, chloroplastic"/>
    <property type="match status" value="1"/>
</dbReference>
<dbReference type="AlphaFoldDB" id="B8LM64"/>
<feature type="domain" description="Fe-S metabolism associated" evidence="5">
    <location>
        <begin position="83"/>
        <end position="200"/>
    </location>
</feature>